<reference evidence="2" key="2">
    <citation type="submission" date="2020-07" db="EMBL/GenBank/DDBJ databases">
        <authorList>
            <person name="Vera ALvarez R."/>
            <person name="Arias-Moreno D.M."/>
            <person name="Jimenez-Jacinto V."/>
            <person name="Jimenez-Bremont J.F."/>
            <person name="Swaminathan K."/>
            <person name="Moose S.P."/>
            <person name="Guerrero-Gonzalez M.L."/>
            <person name="Marino-Ramirez L."/>
            <person name="Landsman D."/>
            <person name="Rodriguez-Kessler M."/>
            <person name="Delgado-Sanchez P."/>
        </authorList>
    </citation>
    <scope>NUCLEOTIDE SEQUENCE</scope>
    <source>
        <tissue evidence="2">Cladode</tissue>
    </source>
</reference>
<feature type="domain" description="DUF4378" evidence="1">
    <location>
        <begin position="10"/>
        <end position="86"/>
    </location>
</feature>
<dbReference type="InterPro" id="IPR025486">
    <property type="entry name" value="DUF4378"/>
</dbReference>
<proteinExistence type="predicted"/>
<dbReference type="PANTHER" id="PTHR37751:SF1">
    <property type="entry name" value="LOW PROTEIN: M-PHASE INDUCER PHOSPHATASE-LIKE PROTEIN"/>
    <property type="match status" value="1"/>
</dbReference>
<reference evidence="2" key="1">
    <citation type="journal article" date="2013" name="J. Plant Res.">
        <title>Effect of fungi and light on seed germination of three Opuntia species from semiarid lands of central Mexico.</title>
        <authorList>
            <person name="Delgado-Sanchez P."/>
            <person name="Jimenez-Bremont J.F."/>
            <person name="Guerrero-Gonzalez Mde L."/>
            <person name="Flores J."/>
        </authorList>
    </citation>
    <scope>NUCLEOTIDE SEQUENCE</scope>
    <source>
        <tissue evidence="2">Cladode</tissue>
    </source>
</reference>
<dbReference type="Pfam" id="PF14309">
    <property type="entry name" value="DUF4378"/>
    <property type="match status" value="1"/>
</dbReference>
<name>A0A7C9DVD9_OPUST</name>
<dbReference type="AlphaFoldDB" id="A0A7C9DVD9"/>
<sequence length="102" mass="11742">MKDNRHYQQEHQKQLQISGFELVKMLCKRIESLPCTDCQTLQDIDSLVEKDLPRFKAQSDLIAFEEDGAAIVSEIERDIVDSLIQEVVVFFFVAWEGIAVVL</sequence>
<accession>A0A7C9DVD9</accession>
<evidence type="ECO:0000259" key="1">
    <source>
        <dbReference type="Pfam" id="PF14309"/>
    </source>
</evidence>
<protein>
    <recommendedName>
        <fullName evidence="1">DUF4378 domain-containing protein</fullName>
    </recommendedName>
</protein>
<dbReference type="EMBL" id="GISG01168728">
    <property type="protein sequence ID" value="MBA4651167.1"/>
    <property type="molecule type" value="Transcribed_RNA"/>
</dbReference>
<dbReference type="PANTHER" id="PTHR37751">
    <property type="entry name" value="LOW PROTEIN: M-PHASE INDUCER PHOSPHATASE-LIKE PROTEIN"/>
    <property type="match status" value="1"/>
</dbReference>
<evidence type="ECO:0000313" key="2">
    <source>
        <dbReference type="EMBL" id="MBA4651167.1"/>
    </source>
</evidence>
<organism evidence="2">
    <name type="scientific">Opuntia streptacantha</name>
    <name type="common">Prickly pear cactus</name>
    <name type="synonym">Opuntia cardona</name>
    <dbReference type="NCBI Taxonomy" id="393608"/>
    <lineage>
        <taxon>Eukaryota</taxon>
        <taxon>Viridiplantae</taxon>
        <taxon>Streptophyta</taxon>
        <taxon>Embryophyta</taxon>
        <taxon>Tracheophyta</taxon>
        <taxon>Spermatophyta</taxon>
        <taxon>Magnoliopsida</taxon>
        <taxon>eudicotyledons</taxon>
        <taxon>Gunneridae</taxon>
        <taxon>Pentapetalae</taxon>
        <taxon>Caryophyllales</taxon>
        <taxon>Cactineae</taxon>
        <taxon>Cactaceae</taxon>
        <taxon>Opuntioideae</taxon>
        <taxon>Opuntia</taxon>
    </lineage>
</organism>